<dbReference type="PANTHER" id="PTHR43537:SF39">
    <property type="entry name" value="HTH-TYPE TRANSCRIPTIONAL REGULATOR MCBR"/>
    <property type="match status" value="1"/>
</dbReference>
<protein>
    <submittedName>
        <fullName evidence="5">GntR family transcriptional regulator</fullName>
    </submittedName>
</protein>
<comment type="caution">
    <text evidence="5">The sequence shown here is derived from an EMBL/GenBank/DDBJ whole genome shotgun (WGS) entry which is preliminary data.</text>
</comment>
<dbReference type="InterPro" id="IPR011711">
    <property type="entry name" value="GntR_C"/>
</dbReference>
<dbReference type="InterPro" id="IPR000524">
    <property type="entry name" value="Tscrpt_reg_HTH_GntR"/>
</dbReference>
<keyword evidence="6" id="KW-1185">Reference proteome</keyword>
<dbReference type="SUPFAM" id="SSF46785">
    <property type="entry name" value="Winged helix' DNA-binding domain"/>
    <property type="match status" value="1"/>
</dbReference>
<dbReference type="Pfam" id="PF07729">
    <property type="entry name" value="FCD"/>
    <property type="match status" value="1"/>
</dbReference>
<dbReference type="SMART" id="SM00895">
    <property type="entry name" value="FCD"/>
    <property type="match status" value="1"/>
</dbReference>
<evidence type="ECO:0000259" key="4">
    <source>
        <dbReference type="PROSITE" id="PS50949"/>
    </source>
</evidence>
<dbReference type="PANTHER" id="PTHR43537">
    <property type="entry name" value="TRANSCRIPTIONAL REGULATOR, GNTR FAMILY"/>
    <property type="match status" value="1"/>
</dbReference>
<dbReference type="SMART" id="SM00345">
    <property type="entry name" value="HTH_GNTR"/>
    <property type="match status" value="1"/>
</dbReference>
<evidence type="ECO:0000313" key="5">
    <source>
        <dbReference type="EMBL" id="MQT15555.1"/>
    </source>
</evidence>
<feature type="domain" description="HTH gntR-type" evidence="4">
    <location>
        <begin position="19"/>
        <end position="86"/>
    </location>
</feature>
<keyword evidence="2" id="KW-0238">DNA-binding</keyword>
<name>A0A6A7Y9W6_9HYPH</name>
<dbReference type="Pfam" id="PF00392">
    <property type="entry name" value="GntR"/>
    <property type="match status" value="1"/>
</dbReference>
<dbReference type="Gene3D" id="1.10.10.10">
    <property type="entry name" value="Winged helix-like DNA-binding domain superfamily/Winged helix DNA-binding domain"/>
    <property type="match status" value="1"/>
</dbReference>
<dbReference type="InterPro" id="IPR008920">
    <property type="entry name" value="TF_FadR/GntR_C"/>
</dbReference>
<keyword evidence="1" id="KW-0805">Transcription regulation</keyword>
<dbReference type="EMBL" id="VWNA01000003">
    <property type="protein sequence ID" value="MQT15555.1"/>
    <property type="molecule type" value="Genomic_DNA"/>
</dbReference>
<evidence type="ECO:0000256" key="2">
    <source>
        <dbReference type="ARBA" id="ARBA00023125"/>
    </source>
</evidence>
<dbReference type="PROSITE" id="PS50949">
    <property type="entry name" value="HTH_GNTR"/>
    <property type="match status" value="1"/>
</dbReference>
<dbReference type="InterPro" id="IPR036390">
    <property type="entry name" value="WH_DNA-bd_sf"/>
</dbReference>
<dbReference type="GO" id="GO:0003700">
    <property type="term" value="F:DNA-binding transcription factor activity"/>
    <property type="evidence" value="ECO:0007669"/>
    <property type="project" value="InterPro"/>
</dbReference>
<accession>A0A6A7Y9W6</accession>
<proteinExistence type="predicted"/>
<dbReference type="InterPro" id="IPR036388">
    <property type="entry name" value="WH-like_DNA-bd_sf"/>
</dbReference>
<dbReference type="Gene3D" id="1.20.120.530">
    <property type="entry name" value="GntR ligand-binding domain-like"/>
    <property type="match status" value="1"/>
</dbReference>
<dbReference type="GO" id="GO:0003677">
    <property type="term" value="F:DNA binding"/>
    <property type="evidence" value="ECO:0007669"/>
    <property type="project" value="UniProtKB-KW"/>
</dbReference>
<keyword evidence="3" id="KW-0804">Transcription</keyword>
<evidence type="ECO:0000256" key="1">
    <source>
        <dbReference type="ARBA" id="ARBA00023015"/>
    </source>
</evidence>
<dbReference type="SUPFAM" id="SSF48008">
    <property type="entry name" value="GntR ligand-binding domain-like"/>
    <property type="match status" value="1"/>
</dbReference>
<evidence type="ECO:0000313" key="6">
    <source>
        <dbReference type="Proteomes" id="UP000332515"/>
    </source>
</evidence>
<reference evidence="5 6" key="1">
    <citation type="submission" date="2019-09" db="EMBL/GenBank/DDBJ databases">
        <title>Segnochrobactrum spirostomi gen. nov., sp. nov., isolated from the ciliate Spirostomum cf. yagiui and description of a novel family, Segnochrobactraceae fam. nov. within the order Rhizobiales of the class Alphaproteobacteria.</title>
        <authorList>
            <person name="Akter S."/>
            <person name="Shazib S.U.A."/>
            <person name="Shin M.K."/>
        </authorList>
    </citation>
    <scope>NUCLEOTIDE SEQUENCE [LARGE SCALE GENOMIC DNA]</scope>
    <source>
        <strain evidence="5 6">Sp-1</strain>
    </source>
</reference>
<organism evidence="5 6">
    <name type="scientific">Segnochrobactrum spirostomi</name>
    <dbReference type="NCBI Taxonomy" id="2608987"/>
    <lineage>
        <taxon>Bacteria</taxon>
        <taxon>Pseudomonadati</taxon>
        <taxon>Pseudomonadota</taxon>
        <taxon>Alphaproteobacteria</taxon>
        <taxon>Hyphomicrobiales</taxon>
        <taxon>Segnochrobactraceae</taxon>
        <taxon>Segnochrobactrum</taxon>
    </lineage>
</organism>
<evidence type="ECO:0000256" key="3">
    <source>
        <dbReference type="ARBA" id="ARBA00023163"/>
    </source>
</evidence>
<dbReference type="Proteomes" id="UP000332515">
    <property type="component" value="Unassembled WGS sequence"/>
</dbReference>
<gene>
    <name evidence="5" type="ORF">F0357_23455</name>
</gene>
<sequence>MRGSEPLGVRDIFSTIDRPNLAESVRARITAALVAGELKPGDKLRIRPLAEQLGTSVTPVRDALLGLISDGVLESRTPKDVRVPAIRLGDYEEIRIIRLRVEGLAARMAALNATAGDVALLRDLVERNEAARVDGPTSEALRLNQIFHFEIARIAAMPTLADIIRRLWLRMGPIIAAIYVAGGRTMIDHHYPILDAIAAGDGDAAERAIQADIEAAADFVRAAGLLADE</sequence>
<dbReference type="AlphaFoldDB" id="A0A6A7Y9W6"/>